<feature type="compositionally biased region" description="Low complexity" evidence="8">
    <location>
        <begin position="989"/>
        <end position="1002"/>
    </location>
</feature>
<feature type="compositionally biased region" description="Polar residues" evidence="8">
    <location>
        <begin position="846"/>
        <end position="858"/>
    </location>
</feature>
<dbReference type="InterPro" id="IPR016024">
    <property type="entry name" value="ARM-type_fold"/>
</dbReference>
<feature type="compositionally biased region" description="Polar residues" evidence="8">
    <location>
        <begin position="134"/>
        <end position="165"/>
    </location>
</feature>
<evidence type="ECO:0000256" key="2">
    <source>
        <dbReference type="ARBA" id="ARBA00005775"/>
    </source>
</evidence>
<feature type="compositionally biased region" description="Polar residues" evidence="8">
    <location>
        <begin position="226"/>
        <end position="245"/>
    </location>
</feature>
<accession>A0A8H3UCD5</accession>
<feature type="compositionally biased region" description="Low complexity" evidence="8">
    <location>
        <begin position="1390"/>
        <end position="1413"/>
    </location>
</feature>
<feature type="compositionally biased region" description="Low complexity" evidence="8">
    <location>
        <begin position="76"/>
        <end position="91"/>
    </location>
</feature>
<feature type="compositionally biased region" description="Polar residues" evidence="8">
    <location>
        <begin position="277"/>
        <end position="300"/>
    </location>
</feature>
<feature type="domain" description="MIF4G" evidence="9">
    <location>
        <begin position="1071"/>
        <end position="1310"/>
    </location>
</feature>
<keyword evidence="7" id="KW-0648">Protein biosynthesis</keyword>
<feature type="compositionally biased region" description="Polar residues" evidence="8">
    <location>
        <begin position="1"/>
        <end position="26"/>
    </location>
</feature>
<evidence type="ECO:0000256" key="8">
    <source>
        <dbReference type="SAM" id="MobiDB-lite"/>
    </source>
</evidence>
<dbReference type="PANTHER" id="PTHR23253:SF9">
    <property type="entry name" value="EUKARYOTIC TRANSLATION INITIATION FACTOR 4 GAMMA 2"/>
    <property type="match status" value="1"/>
</dbReference>
<feature type="region of interest" description="Disordered" evidence="8">
    <location>
        <begin position="840"/>
        <end position="860"/>
    </location>
</feature>
<evidence type="ECO:0000256" key="7">
    <source>
        <dbReference type="ARBA" id="ARBA00022917"/>
    </source>
</evidence>
<feature type="region of interest" description="Disordered" evidence="8">
    <location>
        <begin position="891"/>
        <end position="1027"/>
    </location>
</feature>
<evidence type="ECO:0000256" key="3">
    <source>
        <dbReference type="ARBA" id="ARBA00022490"/>
    </source>
</evidence>
<feature type="region of interest" description="Disordered" evidence="8">
    <location>
        <begin position="1330"/>
        <end position="1488"/>
    </location>
</feature>
<feature type="compositionally biased region" description="Basic and acidic residues" evidence="8">
    <location>
        <begin position="537"/>
        <end position="547"/>
    </location>
</feature>
<evidence type="ECO:0000259" key="9">
    <source>
        <dbReference type="SMART" id="SM00543"/>
    </source>
</evidence>
<dbReference type="Gene3D" id="1.20.970.30">
    <property type="entry name" value="eIF4G, eIF4E-binding domain"/>
    <property type="match status" value="1"/>
</dbReference>
<keyword evidence="5" id="KW-0597">Phosphoprotein</keyword>
<feature type="compositionally biased region" description="Low complexity" evidence="8">
    <location>
        <begin position="892"/>
        <end position="918"/>
    </location>
</feature>
<dbReference type="SUPFAM" id="SSF48371">
    <property type="entry name" value="ARM repeat"/>
    <property type="match status" value="1"/>
</dbReference>
<feature type="compositionally biased region" description="Polar residues" evidence="8">
    <location>
        <begin position="185"/>
        <end position="204"/>
    </location>
</feature>
<dbReference type="GO" id="GO:0010494">
    <property type="term" value="C:cytoplasmic stress granule"/>
    <property type="evidence" value="ECO:0007669"/>
    <property type="project" value="UniProtKB-ARBA"/>
</dbReference>
<feature type="compositionally biased region" description="Low complexity" evidence="8">
    <location>
        <begin position="1421"/>
        <end position="1434"/>
    </location>
</feature>
<feature type="compositionally biased region" description="Polar residues" evidence="8">
    <location>
        <begin position="106"/>
        <end position="124"/>
    </location>
</feature>
<feature type="compositionally biased region" description="Polar residues" evidence="8">
    <location>
        <begin position="940"/>
        <end position="952"/>
    </location>
</feature>
<feature type="compositionally biased region" description="Polar residues" evidence="8">
    <location>
        <begin position="582"/>
        <end position="599"/>
    </location>
</feature>
<comment type="caution">
    <text evidence="10">The sequence shown here is derived from an EMBL/GenBank/DDBJ whole genome shotgun (WGS) entry which is preliminary data.</text>
</comment>
<dbReference type="FunFam" id="1.25.40.180:FF:000020">
    <property type="entry name" value="Eukaryotic translation initiation factor subunit"/>
    <property type="match status" value="1"/>
</dbReference>
<reference evidence="10 11" key="1">
    <citation type="submission" date="2019-11" db="EMBL/GenBank/DDBJ databases">
        <title>Venturia inaequalis Genome Resource.</title>
        <authorList>
            <person name="Lichtner F.J."/>
        </authorList>
    </citation>
    <scope>NUCLEOTIDE SEQUENCE [LARGE SCALE GENOMIC DNA]</scope>
    <source>
        <strain evidence="10">Bline_iso_100314</strain>
    </source>
</reference>
<comment type="similarity">
    <text evidence="2">Belongs to the eukaryotic initiation factor 4G family.</text>
</comment>
<keyword evidence="3" id="KW-0963">Cytoplasm</keyword>
<feature type="compositionally biased region" description="Polar residues" evidence="8">
    <location>
        <begin position="1003"/>
        <end position="1020"/>
    </location>
</feature>
<dbReference type="InterPro" id="IPR003890">
    <property type="entry name" value="MIF4G-like_typ-3"/>
</dbReference>
<protein>
    <recommendedName>
        <fullName evidence="9">MIF4G domain-containing protein</fullName>
    </recommendedName>
</protein>
<proteinExistence type="inferred from homology"/>
<dbReference type="SMART" id="SM00543">
    <property type="entry name" value="MIF4G"/>
    <property type="match status" value="1"/>
</dbReference>
<feature type="region of interest" description="Disordered" evidence="8">
    <location>
        <begin position="1"/>
        <end position="367"/>
    </location>
</feature>
<dbReference type="InterPro" id="IPR036211">
    <property type="entry name" value="eIF4G_eIF4E-bd_sf"/>
</dbReference>
<feature type="compositionally biased region" description="Polar residues" evidence="8">
    <location>
        <begin position="759"/>
        <end position="780"/>
    </location>
</feature>
<keyword evidence="6" id="KW-0694">RNA-binding</keyword>
<evidence type="ECO:0000313" key="10">
    <source>
        <dbReference type="EMBL" id="KAE9966967.1"/>
    </source>
</evidence>
<dbReference type="SUPFAM" id="SSF101489">
    <property type="entry name" value="Eukaryotic initiation factor 4f subunit eIF4g, eIF4e-binding domain"/>
    <property type="match status" value="1"/>
</dbReference>
<gene>
    <name evidence="10" type="ORF">BLS_006653</name>
</gene>
<name>A0A8H3UCD5_VENIN</name>
<dbReference type="GO" id="GO:0003743">
    <property type="term" value="F:translation initiation factor activity"/>
    <property type="evidence" value="ECO:0007669"/>
    <property type="project" value="UniProtKB-KW"/>
</dbReference>
<dbReference type="EMBL" id="WNWQ01000495">
    <property type="protein sequence ID" value="KAE9966967.1"/>
    <property type="molecule type" value="Genomic_DNA"/>
</dbReference>
<feature type="compositionally biased region" description="Low complexity" evidence="8">
    <location>
        <begin position="1331"/>
        <end position="1356"/>
    </location>
</feature>
<feature type="compositionally biased region" description="Gly residues" evidence="8">
    <location>
        <begin position="960"/>
        <end position="978"/>
    </location>
</feature>
<dbReference type="Pfam" id="PF02854">
    <property type="entry name" value="MIF4G"/>
    <property type="match status" value="1"/>
</dbReference>
<dbReference type="InterPro" id="IPR022745">
    <property type="entry name" value="eIF4G1_eIF4E-bd"/>
</dbReference>
<feature type="compositionally biased region" description="Gly residues" evidence="8">
    <location>
        <begin position="919"/>
        <end position="933"/>
    </location>
</feature>
<sequence length="1488" mass="158700">MTSTAQPNSVIPPANSQSVAQGSQRPASYANATKAKPSPPSNGPLVVGGLETSRHAPHNSTASPVNGRPAAPPAVPSVAHAPAIVSSASIANGTPTQGDHIRKPSVTISAGAQSGYLQNGSSSGPAARPPINFGQINGAPSPNMANITPQTNPNSLSAAYTQPDRSPSPIPQPHTASGGGLPSTLAASGSVSFGQLQGSDQTLRPQGPGQHMPQQQQAQHLRRESSQSAHSDITSRNFIPANQRTPSGRGPSFPPQPQFQGQPMPYSPSNRAAVPNHQIQRQGSNTYGQRTSLNPGQSPYQARASPAMQHAQPQMMGGPMPQQYGGYHPQYMHPQQVNTPFSSVRQNSASDPTKSSTDQLNGKQPSPFLTTETVMLGGLYQSRWAHPSVASVREKPSRPHSIDESAARADFPANTQAYFLTNNQHPGMYMGHEFSQQQYGPYPSHYTQQQLPGMNYGAPPSPLPFYPNAMARPPYQQPGPQTPMSRTSSHGPLDRPSSAHPGTPSQASITPVPGSHSPAPSQPSFERPKRSQAIKIVRPDDGREVVVNKEPVAKPSPAASQGPVIVSSGAGVPSSSTPPPRAQSSTPQHARAASQQVQTAEEKKAAFQEQVKKNLEAERAEEAKKEAEKAQKEKDAAELKVKEEEAAAKAKEEAAKEKEAAEAKAAGPSAEEEAARKKKEEDDEMERMIAEMEAAEAEEEARQKAYEEKKAAEKAAKAIADKANADDELKRLEREAEAREEAKSKGGDTADTDLFAQLKKNTQFGPTAGATESGTSTPRSESPAPPVQPIVAPKPSTLKPTRPAALKLETSKPVEPAQPTAGMQSLKSARFLEIKNESVKYPEGIQSPNPSINQSARSQGRRYDKNFLLQFQPVFKEKPSIDWDKVVKDTVGDSSASAGPGSARTPSMSSRSMSNRPGGLAGGPMGQFAGSGSGPRTLPPGTTSEQRFQQASMGGAPRAGAGGIPAFGAFQGGRGGFPMAGSTGMSRTPSSQSMSGQGMNSPRNASQRGKGSRRGNNPAQENELRKKMPLTANLDIAPLETSKTGWKPASIVAPQQSQPLPGGHMAPDMVQRKVKANLNKMTPEKFEKISGDILAISSQSKDEPDGRTLRQVIQLTFEKACDEAHWASMYAKFCKRMLETMSSEIRDENVRDKNGAPVVGGALFRKYLLNRCQEEFERGWEVNLPAKPEGETEEAAMLSDDYYIAAAAKRKGLGLIQFIGELYKLNMLTLRIMHECVLKLLNFQGMPDETAVESLVKLLKTIGATLDDEPKGRQMVDQYMERITSVRDMDGLPSRVYYMLLDITDLRKKGWESKDNNKGPKTIQEIHVEAQKAAQAADNARNSAPRGGPGRPQQGRGDARAVSYGMPPPQDYQRNTVGMDDLKKLARGASNRSSGPGSLGPSSLLGGRSSSGRRGLGPMSGRGDDSGASSRTGTPPVKEKPTASMNAYDALMTLDASGDNLDDVVSPPSTSPEATKAQPAKTESEDKA</sequence>
<evidence type="ECO:0000256" key="4">
    <source>
        <dbReference type="ARBA" id="ARBA00022540"/>
    </source>
</evidence>
<dbReference type="GO" id="GO:0003729">
    <property type="term" value="F:mRNA binding"/>
    <property type="evidence" value="ECO:0007669"/>
    <property type="project" value="TreeGrafter"/>
</dbReference>
<evidence type="ECO:0000313" key="11">
    <source>
        <dbReference type="Proteomes" id="UP000433883"/>
    </source>
</evidence>
<feature type="compositionally biased region" description="Basic and acidic residues" evidence="8">
    <location>
        <begin position="673"/>
        <end position="690"/>
    </location>
</feature>
<evidence type="ECO:0000256" key="6">
    <source>
        <dbReference type="ARBA" id="ARBA00022884"/>
    </source>
</evidence>
<feature type="compositionally biased region" description="Low complexity" evidence="8">
    <location>
        <begin position="205"/>
        <end position="219"/>
    </location>
</feature>
<feature type="compositionally biased region" description="Low complexity" evidence="8">
    <location>
        <begin position="306"/>
        <end position="333"/>
    </location>
</feature>
<evidence type="ECO:0000256" key="5">
    <source>
        <dbReference type="ARBA" id="ARBA00022553"/>
    </source>
</evidence>
<feature type="compositionally biased region" description="Polar residues" evidence="8">
    <location>
        <begin position="335"/>
        <end position="367"/>
    </location>
</feature>
<feature type="compositionally biased region" description="Basic and acidic residues" evidence="8">
    <location>
        <begin position="600"/>
        <end position="662"/>
    </location>
</feature>
<feature type="region of interest" description="Disordered" evidence="8">
    <location>
        <begin position="447"/>
        <end position="826"/>
    </location>
</feature>
<dbReference type="GO" id="GO:0016281">
    <property type="term" value="C:eukaryotic translation initiation factor 4F complex"/>
    <property type="evidence" value="ECO:0007669"/>
    <property type="project" value="TreeGrafter"/>
</dbReference>
<feature type="compositionally biased region" description="Basic and acidic residues" evidence="8">
    <location>
        <begin position="700"/>
        <end position="748"/>
    </location>
</feature>
<keyword evidence="4" id="KW-0396">Initiation factor</keyword>
<organism evidence="10 11">
    <name type="scientific">Venturia inaequalis</name>
    <name type="common">Apple scab fungus</name>
    <dbReference type="NCBI Taxonomy" id="5025"/>
    <lineage>
        <taxon>Eukaryota</taxon>
        <taxon>Fungi</taxon>
        <taxon>Dikarya</taxon>
        <taxon>Ascomycota</taxon>
        <taxon>Pezizomycotina</taxon>
        <taxon>Dothideomycetes</taxon>
        <taxon>Pleosporomycetidae</taxon>
        <taxon>Venturiales</taxon>
        <taxon>Venturiaceae</taxon>
        <taxon>Venturia</taxon>
    </lineage>
</organism>
<dbReference type="Gene3D" id="1.25.40.180">
    <property type="match status" value="1"/>
</dbReference>
<dbReference type="PANTHER" id="PTHR23253">
    <property type="entry name" value="EUKARYOTIC TRANSLATION INITIATION FACTOR 4 GAMMA"/>
    <property type="match status" value="1"/>
</dbReference>
<evidence type="ECO:0000256" key="1">
    <source>
        <dbReference type="ARBA" id="ARBA00004496"/>
    </source>
</evidence>
<dbReference type="Proteomes" id="UP000433883">
    <property type="component" value="Unassembled WGS sequence"/>
</dbReference>
<dbReference type="Pfam" id="PF12152">
    <property type="entry name" value="eIF_4G1"/>
    <property type="match status" value="1"/>
</dbReference>
<comment type="subcellular location">
    <subcellularLocation>
        <location evidence="1">Cytoplasm</location>
    </subcellularLocation>
</comment>